<dbReference type="GO" id="GO:0016020">
    <property type="term" value="C:membrane"/>
    <property type="evidence" value="ECO:0007669"/>
    <property type="project" value="UniProtKB-SubCell"/>
</dbReference>
<evidence type="ECO:0000256" key="10">
    <source>
        <dbReference type="SAM" id="SignalP"/>
    </source>
</evidence>
<evidence type="ECO:0000256" key="5">
    <source>
        <dbReference type="ARBA" id="ARBA00022737"/>
    </source>
</evidence>
<dbReference type="InterPro" id="IPR013210">
    <property type="entry name" value="LRR_N_plant-typ"/>
</dbReference>
<keyword evidence="7" id="KW-0472">Membrane</keyword>
<reference evidence="12 13" key="4">
    <citation type="journal article" date="2011" name="BMC Genomics">
        <title>RNA-Seq improves annotation of protein-coding genes in the cucumber genome.</title>
        <authorList>
            <person name="Li Z."/>
            <person name="Zhang Z."/>
            <person name="Yan P."/>
            <person name="Huang S."/>
            <person name="Fei Z."/>
            <person name="Lin K."/>
        </authorList>
    </citation>
    <scope>NUCLEOTIDE SEQUENCE [LARGE SCALE GENOMIC DNA]</scope>
    <source>
        <strain evidence="13">cv. 9930</strain>
    </source>
</reference>
<reference evidence="12 13" key="1">
    <citation type="journal article" date="2009" name="Nat. Genet.">
        <title>The genome of the cucumber, Cucumis sativus L.</title>
        <authorList>
            <person name="Huang S."/>
            <person name="Li R."/>
            <person name="Zhang Z."/>
            <person name="Li L."/>
            <person name="Gu X."/>
            <person name="Fan W."/>
            <person name="Lucas W.J."/>
            <person name="Wang X."/>
            <person name="Xie B."/>
            <person name="Ni P."/>
            <person name="Ren Y."/>
            <person name="Zhu H."/>
            <person name="Li J."/>
            <person name="Lin K."/>
            <person name="Jin W."/>
            <person name="Fei Z."/>
            <person name="Li G."/>
            <person name="Staub J."/>
            <person name="Kilian A."/>
            <person name="van der Vossen E.A."/>
            <person name="Wu Y."/>
            <person name="Guo J."/>
            <person name="He J."/>
            <person name="Jia Z."/>
            <person name="Ren Y."/>
            <person name="Tian G."/>
            <person name="Lu Y."/>
            <person name="Ruan J."/>
            <person name="Qian W."/>
            <person name="Wang M."/>
            <person name="Huang Q."/>
            <person name="Li B."/>
            <person name="Xuan Z."/>
            <person name="Cao J."/>
            <person name="Asan"/>
            <person name="Wu Z."/>
            <person name="Zhang J."/>
            <person name="Cai Q."/>
            <person name="Bai Y."/>
            <person name="Zhao B."/>
            <person name="Han Y."/>
            <person name="Li Y."/>
            <person name="Li X."/>
            <person name="Wang S."/>
            <person name="Shi Q."/>
            <person name="Liu S."/>
            <person name="Cho W.K."/>
            <person name="Kim J.Y."/>
            <person name="Xu Y."/>
            <person name="Heller-Uszynska K."/>
            <person name="Miao H."/>
            <person name="Cheng Z."/>
            <person name="Zhang S."/>
            <person name="Wu J."/>
            <person name="Yang Y."/>
            <person name="Kang H."/>
            <person name="Li M."/>
            <person name="Liang H."/>
            <person name="Ren X."/>
            <person name="Shi Z."/>
            <person name="Wen M."/>
            <person name="Jian M."/>
            <person name="Yang H."/>
            <person name="Zhang G."/>
            <person name="Yang Z."/>
            <person name="Chen R."/>
            <person name="Liu S."/>
            <person name="Li J."/>
            <person name="Ma L."/>
            <person name="Liu H."/>
            <person name="Zhou Y."/>
            <person name="Zhao J."/>
            <person name="Fang X."/>
            <person name="Li G."/>
            <person name="Fang L."/>
            <person name="Li Y."/>
            <person name="Liu D."/>
            <person name="Zheng H."/>
            <person name="Zhang Y."/>
            <person name="Qin N."/>
            <person name="Li Z."/>
            <person name="Yang G."/>
            <person name="Yang S."/>
            <person name="Bolund L."/>
            <person name="Kristiansen K."/>
            <person name="Zheng H."/>
            <person name="Li S."/>
            <person name="Zhang X."/>
            <person name="Yang H."/>
            <person name="Wang J."/>
            <person name="Sun R."/>
            <person name="Zhang B."/>
            <person name="Jiang S."/>
            <person name="Wang J."/>
            <person name="Du Y."/>
            <person name="Li S."/>
        </authorList>
    </citation>
    <scope>NUCLEOTIDE SEQUENCE [LARGE SCALE GENOMIC DNA]</scope>
    <source>
        <strain evidence="13">cv. 9930</strain>
    </source>
</reference>
<name>A0A0A0LC52_CUCSA</name>
<evidence type="ECO:0000256" key="2">
    <source>
        <dbReference type="ARBA" id="ARBA00022614"/>
    </source>
</evidence>
<dbReference type="PANTHER" id="PTHR48063:SF103">
    <property type="entry name" value="LEUCINE-RICH RECEPTOR-LIKE KINASE FAMILY PROTEIN"/>
    <property type="match status" value="1"/>
</dbReference>
<keyword evidence="4 10" id="KW-0732">Signal</keyword>
<keyword evidence="13" id="KW-1185">Reference proteome</keyword>
<evidence type="ECO:0000256" key="4">
    <source>
        <dbReference type="ARBA" id="ARBA00022729"/>
    </source>
</evidence>
<dbReference type="EMBL" id="CM002924">
    <property type="protein sequence ID" value="KGN57621.1"/>
    <property type="molecule type" value="Genomic_DNA"/>
</dbReference>
<protein>
    <recommendedName>
        <fullName evidence="11">Leucine-rich repeat-containing N-terminal plant-type domain-containing protein</fullName>
    </recommendedName>
</protein>
<keyword evidence="6" id="KW-1133">Transmembrane helix</keyword>
<accession>A0A0A0LC52</accession>
<keyword evidence="9" id="KW-0325">Glycoprotein</keyword>
<dbReference type="Pfam" id="PF08263">
    <property type="entry name" value="LRRNT_2"/>
    <property type="match status" value="1"/>
</dbReference>
<keyword evidence="5" id="KW-0677">Repeat</keyword>
<evidence type="ECO:0000259" key="11">
    <source>
        <dbReference type="Pfam" id="PF08263"/>
    </source>
</evidence>
<evidence type="ECO:0000256" key="1">
    <source>
        <dbReference type="ARBA" id="ARBA00004479"/>
    </source>
</evidence>
<dbReference type="OMA" id="ENTSAMH"/>
<dbReference type="InterPro" id="IPR046956">
    <property type="entry name" value="RLP23-like"/>
</dbReference>
<dbReference type="SUPFAM" id="SSF52058">
    <property type="entry name" value="L domain-like"/>
    <property type="match status" value="1"/>
</dbReference>
<evidence type="ECO:0000256" key="7">
    <source>
        <dbReference type="ARBA" id="ARBA00023136"/>
    </source>
</evidence>
<dbReference type="eggNOG" id="KOG0619">
    <property type="taxonomic scope" value="Eukaryota"/>
</dbReference>
<reference evidence="12 13" key="3">
    <citation type="journal article" date="2010" name="BMC Genomics">
        <title>Transcriptome sequencing and comparative analysis of cucumber flowers with different sex types.</title>
        <authorList>
            <person name="Guo S."/>
            <person name="Zheng Y."/>
            <person name="Joung J.G."/>
            <person name="Liu S."/>
            <person name="Zhang Z."/>
            <person name="Crasta O.R."/>
            <person name="Sobral B.W."/>
            <person name="Xu Y."/>
            <person name="Huang S."/>
            <person name="Fei Z."/>
        </authorList>
    </citation>
    <scope>NUCLEOTIDE SEQUENCE [LARGE SCALE GENOMIC DNA]</scope>
    <source>
        <strain evidence="13">cv. 9930</strain>
    </source>
</reference>
<evidence type="ECO:0000313" key="13">
    <source>
        <dbReference type="Proteomes" id="UP000029981"/>
    </source>
</evidence>
<gene>
    <name evidence="12" type="ORF">Csa_3G232435</name>
</gene>
<comment type="subcellular location">
    <subcellularLocation>
        <location evidence="1">Membrane</location>
        <topology evidence="1">Single-pass type I membrane protein</topology>
    </subcellularLocation>
</comment>
<dbReference type="AlphaFoldDB" id="A0A0A0LC52"/>
<sequence length="168" mass="19428">MALLWYFASIHLILLLSMPKNNVAQHIKMRCIQKERVALLSFKQTLVDEFDILSSWDTHINCDCCNWRGVECTNTNSTTHQHIITLDLHGSYSYERYLMGEVSSSLTQLSYLNFLDLSFNQFDRIVLKDIASLLNLNYLNLSYNFHVYTPIPPHLGNLSKLSVLDLRG</sequence>
<keyword evidence="8" id="KW-0675">Receptor</keyword>
<feature type="signal peptide" evidence="10">
    <location>
        <begin position="1"/>
        <end position="24"/>
    </location>
</feature>
<evidence type="ECO:0000256" key="9">
    <source>
        <dbReference type="ARBA" id="ARBA00023180"/>
    </source>
</evidence>
<dbReference type="InterPro" id="IPR032675">
    <property type="entry name" value="LRR_dom_sf"/>
</dbReference>
<keyword evidence="3" id="KW-0812">Transmembrane</keyword>
<evidence type="ECO:0000256" key="8">
    <source>
        <dbReference type="ARBA" id="ARBA00023170"/>
    </source>
</evidence>
<reference evidence="12 13" key="2">
    <citation type="journal article" date="2009" name="PLoS ONE">
        <title>An integrated genetic and cytogenetic map of the cucumber genome.</title>
        <authorList>
            <person name="Ren Y."/>
            <person name="Zhang Z."/>
            <person name="Liu J."/>
            <person name="Staub J.E."/>
            <person name="Han Y."/>
            <person name="Cheng Z."/>
            <person name="Li X."/>
            <person name="Lu J."/>
            <person name="Miao H."/>
            <person name="Kang H."/>
            <person name="Xie B."/>
            <person name="Gu X."/>
            <person name="Wang X."/>
            <person name="Du Y."/>
            <person name="Jin W."/>
            <person name="Huang S."/>
        </authorList>
    </citation>
    <scope>NUCLEOTIDE SEQUENCE [LARGE SCALE GENOMIC DNA]</scope>
    <source>
        <strain evidence="13">cv. 9930</strain>
    </source>
</reference>
<organism evidence="12 13">
    <name type="scientific">Cucumis sativus</name>
    <name type="common">Cucumber</name>
    <dbReference type="NCBI Taxonomy" id="3659"/>
    <lineage>
        <taxon>Eukaryota</taxon>
        <taxon>Viridiplantae</taxon>
        <taxon>Streptophyta</taxon>
        <taxon>Embryophyta</taxon>
        <taxon>Tracheophyta</taxon>
        <taxon>Spermatophyta</taxon>
        <taxon>Magnoliopsida</taxon>
        <taxon>eudicotyledons</taxon>
        <taxon>Gunneridae</taxon>
        <taxon>Pentapetalae</taxon>
        <taxon>rosids</taxon>
        <taxon>fabids</taxon>
        <taxon>Cucurbitales</taxon>
        <taxon>Cucurbitaceae</taxon>
        <taxon>Benincaseae</taxon>
        <taxon>Cucumis</taxon>
    </lineage>
</organism>
<dbReference type="Gramene" id="KGN57621">
    <property type="protein sequence ID" value="KGN57621"/>
    <property type="gene ID" value="Csa_3G232435"/>
</dbReference>
<dbReference type="Gene3D" id="3.80.10.10">
    <property type="entry name" value="Ribonuclease Inhibitor"/>
    <property type="match status" value="1"/>
</dbReference>
<feature type="chain" id="PRO_5001972877" description="Leucine-rich repeat-containing N-terminal plant-type domain-containing protein" evidence="10">
    <location>
        <begin position="25"/>
        <end position="168"/>
    </location>
</feature>
<evidence type="ECO:0000256" key="3">
    <source>
        <dbReference type="ARBA" id="ARBA00022692"/>
    </source>
</evidence>
<feature type="domain" description="Leucine-rich repeat-containing N-terminal plant-type" evidence="11">
    <location>
        <begin position="34"/>
        <end position="73"/>
    </location>
</feature>
<evidence type="ECO:0000256" key="6">
    <source>
        <dbReference type="ARBA" id="ARBA00022989"/>
    </source>
</evidence>
<dbReference type="PANTHER" id="PTHR48063">
    <property type="entry name" value="LRR RECEPTOR-LIKE KINASE"/>
    <property type="match status" value="1"/>
</dbReference>
<evidence type="ECO:0000313" key="12">
    <source>
        <dbReference type="EMBL" id="KGN57621.1"/>
    </source>
</evidence>
<proteinExistence type="predicted"/>
<keyword evidence="2" id="KW-0433">Leucine-rich repeat</keyword>
<dbReference type="Proteomes" id="UP000029981">
    <property type="component" value="Chromosome 3"/>
</dbReference>